<evidence type="ECO:0000256" key="6">
    <source>
        <dbReference type="RuleBase" id="RU366058"/>
    </source>
</evidence>
<organism evidence="8 10">
    <name type="scientific">Caldalkalibacillus thermarum (strain TA2.A1)</name>
    <dbReference type="NCBI Taxonomy" id="986075"/>
    <lineage>
        <taxon>Bacteria</taxon>
        <taxon>Bacillati</taxon>
        <taxon>Bacillota</taxon>
        <taxon>Bacilli</taxon>
        <taxon>Bacillales</taxon>
        <taxon>Bacillaceae</taxon>
        <taxon>Caldalkalibacillus</taxon>
    </lineage>
</organism>
<reference evidence="9" key="3">
    <citation type="submission" date="2021-08" db="EMBL/GenBank/DDBJ databases">
        <authorList>
            <person name="de Jong S."/>
            <person name="van den Broek M."/>
            <person name="Merkel A."/>
            <person name="de la Torre Cortes P."/>
            <person name="Kalamorz F."/>
            <person name="Cook G."/>
            <person name="van Loosdrecht M."/>
            <person name="McMillan D."/>
        </authorList>
    </citation>
    <scope>NUCLEOTIDE SEQUENCE</scope>
    <source>
        <strain evidence="9">TA2.A1</strain>
    </source>
</reference>
<dbReference type="EMBL" id="AFCE01000016">
    <property type="protein sequence ID" value="EGL84257.1"/>
    <property type="molecule type" value="Genomic_DNA"/>
</dbReference>
<feature type="transmembrane region" description="Helical" evidence="6">
    <location>
        <begin position="86"/>
        <end position="113"/>
    </location>
</feature>
<reference evidence="8 10" key="1">
    <citation type="journal article" date="2011" name="J. Bacteriol.">
        <title>Draft genome sequence of the thermoalkaliphilic Caldalkalibacillus thermarum strain TA2.A1.</title>
        <authorList>
            <person name="Kalamorz F."/>
            <person name="Keis S."/>
            <person name="McMillan D.G."/>
            <person name="Olsson K."/>
            <person name="Stanton J.A."/>
            <person name="Stockwell P."/>
            <person name="Black M.A."/>
            <person name="Klingeman D.M."/>
            <person name="Land M.L."/>
            <person name="Han C.S."/>
            <person name="Martin S.L."/>
            <person name="Becher S.A."/>
            <person name="Peddie C.J."/>
            <person name="Morgan H.W."/>
            <person name="Matthies D."/>
            <person name="Preiss L."/>
            <person name="Meier T."/>
            <person name="Brown S.D."/>
            <person name="Cook G.M."/>
        </authorList>
    </citation>
    <scope>NUCLEOTIDE SEQUENCE [LARGE SCALE GENOMIC DNA]</scope>
    <source>
        <strain evidence="8 10">TA2.A1</strain>
    </source>
</reference>
<dbReference type="EMBL" id="CP082237">
    <property type="protein sequence ID" value="QZT33230.1"/>
    <property type="molecule type" value="Genomic_DNA"/>
</dbReference>
<evidence type="ECO:0000256" key="1">
    <source>
        <dbReference type="ARBA" id="ARBA00004651"/>
    </source>
</evidence>
<dbReference type="eggNOG" id="COG0398">
    <property type="taxonomic scope" value="Bacteria"/>
</dbReference>
<evidence type="ECO:0000256" key="4">
    <source>
        <dbReference type="ARBA" id="ARBA00022989"/>
    </source>
</evidence>
<evidence type="ECO:0000256" key="5">
    <source>
        <dbReference type="ARBA" id="ARBA00023136"/>
    </source>
</evidence>
<keyword evidence="5 6" id="KW-0472">Membrane</keyword>
<comment type="similarity">
    <text evidence="6">Belongs to the TVP38/TMEM64 family.</text>
</comment>
<feature type="transmembrane region" description="Helical" evidence="6">
    <location>
        <begin position="140"/>
        <end position="161"/>
    </location>
</feature>
<dbReference type="RefSeq" id="WP_007502132.1">
    <property type="nucleotide sequence ID" value="NZ_AFCE01000016.1"/>
</dbReference>
<keyword evidence="11" id="KW-1185">Reference proteome</keyword>
<evidence type="ECO:0000313" key="9">
    <source>
        <dbReference type="EMBL" id="QZT33230.1"/>
    </source>
</evidence>
<name>F5L325_CALTT</name>
<proteinExistence type="inferred from homology"/>
<keyword evidence="2 6" id="KW-1003">Cell membrane</keyword>
<evidence type="ECO:0000256" key="2">
    <source>
        <dbReference type="ARBA" id="ARBA00022475"/>
    </source>
</evidence>
<dbReference type="InterPro" id="IPR015414">
    <property type="entry name" value="TMEM64"/>
</dbReference>
<dbReference type="AlphaFoldDB" id="F5L325"/>
<dbReference type="OrthoDB" id="9812980at2"/>
<accession>F5L325</accession>
<feature type="transmembrane region" description="Helical" evidence="6">
    <location>
        <begin position="53"/>
        <end position="74"/>
    </location>
</feature>
<keyword evidence="4 6" id="KW-1133">Transmembrane helix</keyword>
<evidence type="ECO:0000256" key="3">
    <source>
        <dbReference type="ARBA" id="ARBA00022692"/>
    </source>
</evidence>
<dbReference type="PANTHER" id="PTHR12677:SF59">
    <property type="entry name" value="GOLGI APPARATUS MEMBRANE PROTEIN TVP38-RELATED"/>
    <property type="match status" value="1"/>
</dbReference>
<dbReference type="InterPro" id="IPR032816">
    <property type="entry name" value="VTT_dom"/>
</dbReference>
<gene>
    <name evidence="8" type="ORF">CathTA2_0185</name>
    <name evidence="9" type="ORF">HUR95_13150</name>
</gene>
<comment type="subcellular location">
    <subcellularLocation>
        <location evidence="1 6">Cell membrane</location>
        <topology evidence="1 6">Multi-pass membrane protein</topology>
    </subcellularLocation>
</comment>
<feature type="transmembrane region" description="Helical" evidence="6">
    <location>
        <begin position="12"/>
        <end position="33"/>
    </location>
</feature>
<feature type="transmembrane region" description="Helical" evidence="6">
    <location>
        <begin position="203"/>
        <end position="223"/>
    </location>
</feature>
<evidence type="ECO:0000259" key="7">
    <source>
        <dbReference type="Pfam" id="PF09335"/>
    </source>
</evidence>
<dbReference type="Proteomes" id="UP000010716">
    <property type="component" value="Unassembled WGS sequence"/>
</dbReference>
<dbReference type="Pfam" id="PF09335">
    <property type="entry name" value="VTT_dom"/>
    <property type="match status" value="1"/>
</dbReference>
<evidence type="ECO:0000313" key="11">
    <source>
        <dbReference type="Proteomes" id="UP000825179"/>
    </source>
</evidence>
<evidence type="ECO:0000313" key="10">
    <source>
        <dbReference type="Proteomes" id="UP000010716"/>
    </source>
</evidence>
<dbReference type="PANTHER" id="PTHR12677">
    <property type="entry name" value="GOLGI APPARATUS MEMBRANE PROTEIN TVP38-RELATED"/>
    <property type="match status" value="1"/>
</dbReference>
<dbReference type="KEGG" id="cthu:HUR95_13150"/>
<evidence type="ECO:0000313" key="8">
    <source>
        <dbReference type="EMBL" id="EGL84257.1"/>
    </source>
</evidence>
<keyword evidence="3 6" id="KW-0812">Transmembrane</keyword>
<protein>
    <recommendedName>
        <fullName evidence="6">TVP38/TMEM64 family membrane protein</fullName>
    </recommendedName>
</protein>
<feature type="domain" description="VTT" evidence="7">
    <location>
        <begin position="77"/>
        <end position="193"/>
    </location>
</feature>
<sequence length="236" mass="26376">MNIQRKKMGITILFMIFVLGSLYVLLPDVRYFIQDAVKQLAKADIEAVKDYLLSFGAWAPIVSALLMIISVLIAPLPAFVPTFANGLLFGAFWGGLLSWSSALLGATLCFYMSRGFGRPVVEKMVSKKALDWMDRFFKNYGIHSIIIARVVPIVSYGIVSYAAGLTSMRLRTYLIGTAIGQTPATILYSYLGEHATESMWILFWAFVLVICMVMLGSVLKPWIEKRMRKKGKTGSY</sequence>
<dbReference type="Proteomes" id="UP000825179">
    <property type="component" value="Chromosome"/>
</dbReference>
<reference evidence="9 11" key="2">
    <citation type="journal article" date="2020" name="Extremophiles">
        <title>Genomic analysis of Caldalkalibacillus thermarum TA2.A1 reveals aerobic alkaliphilic metabolism and evolutionary hallmarks linking alkaliphilic bacteria and plant life.</title>
        <authorList>
            <person name="de Jong S.I."/>
            <person name="van den Broek M.A."/>
            <person name="Merkel A.Y."/>
            <person name="de la Torre Cortes P."/>
            <person name="Kalamorz F."/>
            <person name="Cook G.M."/>
            <person name="van Loosdrecht M.C.M."/>
            <person name="McMillan D.G.G."/>
        </authorList>
    </citation>
    <scope>NUCLEOTIDE SEQUENCE [LARGE SCALE GENOMIC DNA]</scope>
    <source>
        <strain evidence="9 11">TA2.A1</strain>
    </source>
</reference>
<dbReference type="GO" id="GO:0005886">
    <property type="term" value="C:plasma membrane"/>
    <property type="evidence" value="ECO:0007669"/>
    <property type="project" value="UniProtKB-SubCell"/>
</dbReference>